<evidence type="ECO:0000313" key="2">
    <source>
        <dbReference type="EMBL" id="KUL00882.1"/>
    </source>
</evidence>
<dbReference type="Proteomes" id="UP000054598">
    <property type="component" value="Unassembled WGS sequence"/>
</dbReference>
<evidence type="ECO:0000313" key="4">
    <source>
        <dbReference type="Proteomes" id="UP000054598"/>
    </source>
</evidence>
<accession>A0A101IT48</accession>
<gene>
    <name evidence="1" type="ORF">XD82_0954</name>
    <name evidence="2" type="ORF">XE10_1235</name>
</gene>
<dbReference type="InterPro" id="IPR008303">
    <property type="entry name" value="Methan_mark_14"/>
</dbReference>
<sequence length="514" mass="55252">MGVMEKYKRADREKTTMCARFLERFFKPTPHIVESPPPPSLSHGPGTGVPEYRVKPYFIVASVEMGNTTTKCILTGTNLETGRSYVINKTVTMSRDVRPPKPGETIFGATLDGTELTRESVTELVRDTLLQCHKDAHLSIKDDLDFVVRSTGVVAAMDSPDQVGDFVIALANGCLEAGVPPRKMTPPMSIDNLPPKLRQFSFADKVVFIGAVAGVVPPIGCTGVEMVANEMEGELAMAGIKEGAKWTPVDFRNPCISIDFGTTLDGRITSDVAPDEPNPFAQTTGNFCGLAGAIPDAIVRGTGLVKNRTGTALDLFGDHSIQGAFGGRKRSVVDGYVDRCHEHIDIRIVPPDRTRFGRVPVCAEVADKSGVALIGCDSGVNGSEMPALEEIGHEIHEKHGMAMLTEVVDRVCARMALRLIDVAIERGMAPPNSSIGFTGRAAISGRKPEYILAGITERNLYENPNDHLVFVDDGLARGAALMGRCMNSLGKPKTPLGGVRGGPCIMSRRIKIGK</sequence>
<dbReference type="EMBL" id="LGHE01000137">
    <property type="protein sequence ID" value="KUL00882.1"/>
    <property type="molecule type" value="Genomic_DNA"/>
</dbReference>
<dbReference type="Pfam" id="PF09887">
    <property type="entry name" value="DUF2114"/>
    <property type="match status" value="1"/>
</dbReference>
<name>A0A101IT48_9EURY</name>
<dbReference type="EMBL" id="LGGD01000102">
    <property type="protein sequence ID" value="KUK61791.1"/>
    <property type="molecule type" value="Genomic_DNA"/>
</dbReference>
<reference evidence="3 4" key="2">
    <citation type="journal article" date="2015" name="MBio">
        <title>Genome-Resolved Metagenomic Analysis Reveals Roles for Candidate Phyla and Other Microbial Community Members in Biogeochemical Transformations in Oil Reservoirs.</title>
        <authorList>
            <person name="Hu P."/>
            <person name="Tom L."/>
            <person name="Singh A."/>
            <person name="Thomas B.C."/>
            <person name="Baker B.J."/>
            <person name="Piceno Y.M."/>
            <person name="Andersen G.L."/>
            <person name="Banfield J.F."/>
        </authorList>
    </citation>
    <scope>NUCLEOTIDE SEQUENCE [LARGE SCALE GENOMIC DNA]</scope>
</reference>
<evidence type="ECO:0008006" key="5">
    <source>
        <dbReference type="Google" id="ProtNLM"/>
    </source>
</evidence>
<reference evidence="2" key="1">
    <citation type="journal article" date="2015" name="MBio">
        <title>Genome-resolved metagenomic analysis reveals roles for candidate phyla and other microbial community members in biogeochemical transformations in oil reservoirs.</title>
        <authorList>
            <person name="Hu P."/>
            <person name="Tom L."/>
            <person name="Singh A."/>
            <person name="Thomas B.C."/>
            <person name="Baker B.J."/>
            <person name="Piceno Y.M."/>
            <person name="Andersen G.L."/>
            <person name="Banfield J.F."/>
        </authorList>
    </citation>
    <scope>NUCLEOTIDE SEQUENCE [LARGE SCALE GENOMIC DNA]</scope>
    <source>
        <strain evidence="1">62_101</strain>
        <strain evidence="2">63_41</strain>
    </source>
</reference>
<dbReference type="Proteomes" id="UP000054323">
    <property type="component" value="Unassembled WGS sequence"/>
</dbReference>
<protein>
    <recommendedName>
        <fullName evidence="5">Methanogenesis marker protein 14</fullName>
    </recommendedName>
</protein>
<dbReference type="PATRIC" id="fig|2198.3.peg.1117"/>
<comment type="caution">
    <text evidence="2">The sequence shown here is derived from an EMBL/GenBank/DDBJ whole genome shotgun (WGS) entry which is preliminary data.</text>
</comment>
<evidence type="ECO:0000313" key="3">
    <source>
        <dbReference type="Proteomes" id="UP000054323"/>
    </source>
</evidence>
<evidence type="ECO:0000313" key="1">
    <source>
        <dbReference type="EMBL" id="KUK61791.1"/>
    </source>
</evidence>
<organism evidence="2 4">
    <name type="scientific">Methanoculleus marisnigri</name>
    <dbReference type="NCBI Taxonomy" id="2198"/>
    <lineage>
        <taxon>Archaea</taxon>
        <taxon>Methanobacteriati</taxon>
        <taxon>Methanobacteriota</taxon>
        <taxon>Stenosarchaea group</taxon>
        <taxon>Methanomicrobia</taxon>
        <taxon>Methanomicrobiales</taxon>
        <taxon>Methanomicrobiaceae</taxon>
        <taxon>Methanoculleus</taxon>
    </lineage>
</organism>
<proteinExistence type="predicted"/>
<dbReference type="PIRSF" id="PIRSF016937">
    <property type="entry name" value="UCP016937"/>
    <property type="match status" value="1"/>
</dbReference>
<dbReference type="NCBIfam" id="TIGR03285">
    <property type="entry name" value="methan_mark_14"/>
    <property type="match status" value="1"/>
</dbReference>
<dbReference type="AlphaFoldDB" id="A0A101IT48"/>